<dbReference type="OMA" id="TARIWIL"/>
<feature type="transmembrane region" description="Helical" evidence="1">
    <location>
        <begin position="91"/>
        <end position="110"/>
    </location>
</feature>
<gene>
    <name evidence="2" type="ORF">DICSQDRAFT_163952</name>
</gene>
<dbReference type="KEGG" id="dsq:DICSQDRAFT_163952"/>
<evidence type="ECO:0000313" key="3">
    <source>
        <dbReference type="Proteomes" id="UP000053319"/>
    </source>
</evidence>
<name>R7SKA1_DICSQ</name>
<accession>R7SKA1</accession>
<organism evidence="2 3">
    <name type="scientific">Dichomitus squalens (strain LYAD-421)</name>
    <name type="common">Western red white-rot fungus</name>
    <dbReference type="NCBI Taxonomy" id="732165"/>
    <lineage>
        <taxon>Eukaryota</taxon>
        <taxon>Fungi</taxon>
        <taxon>Dikarya</taxon>
        <taxon>Basidiomycota</taxon>
        <taxon>Agaricomycotina</taxon>
        <taxon>Agaricomycetes</taxon>
        <taxon>Polyporales</taxon>
        <taxon>Polyporaceae</taxon>
        <taxon>Dichomitus</taxon>
    </lineage>
</organism>
<keyword evidence="1" id="KW-1133">Transmembrane helix</keyword>
<dbReference type="Proteomes" id="UP000053319">
    <property type="component" value="Unassembled WGS sequence"/>
</dbReference>
<keyword evidence="1" id="KW-0812">Transmembrane</keyword>
<dbReference type="OrthoDB" id="2732296at2759"/>
<dbReference type="PANTHER" id="PTHR40465:SF1">
    <property type="entry name" value="DUF6534 DOMAIN-CONTAINING PROTEIN"/>
    <property type="match status" value="1"/>
</dbReference>
<dbReference type="HOGENOM" id="CLU_046025_16_0_1"/>
<dbReference type="PANTHER" id="PTHR40465">
    <property type="entry name" value="CHROMOSOME 1, WHOLE GENOME SHOTGUN SEQUENCE"/>
    <property type="match status" value="1"/>
</dbReference>
<protein>
    <submittedName>
        <fullName evidence="2">Uncharacterized protein</fullName>
    </submittedName>
</protein>
<dbReference type="RefSeq" id="XP_007371010.1">
    <property type="nucleotide sequence ID" value="XM_007370948.1"/>
</dbReference>
<evidence type="ECO:0000256" key="1">
    <source>
        <dbReference type="SAM" id="Phobius"/>
    </source>
</evidence>
<keyword evidence="1" id="KW-0472">Membrane</keyword>
<feature type="transmembrane region" description="Helical" evidence="1">
    <location>
        <begin position="6"/>
        <end position="26"/>
    </location>
</feature>
<reference evidence="2 3" key="1">
    <citation type="journal article" date="2012" name="Science">
        <title>The Paleozoic origin of enzymatic lignin decomposition reconstructed from 31 fungal genomes.</title>
        <authorList>
            <person name="Floudas D."/>
            <person name="Binder M."/>
            <person name="Riley R."/>
            <person name="Barry K."/>
            <person name="Blanchette R.A."/>
            <person name="Henrissat B."/>
            <person name="Martinez A.T."/>
            <person name="Otillar R."/>
            <person name="Spatafora J.W."/>
            <person name="Yadav J.S."/>
            <person name="Aerts A."/>
            <person name="Benoit I."/>
            <person name="Boyd A."/>
            <person name="Carlson A."/>
            <person name="Copeland A."/>
            <person name="Coutinho P.M."/>
            <person name="de Vries R.P."/>
            <person name="Ferreira P."/>
            <person name="Findley K."/>
            <person name="Foster B."/>
            <person name="Gaskell J."/>
            <person name="Glotzer D."/>
            <person name="Gorecki P."/>
            <person name="Heitman J."/>
            <person name="Hesse C."/>
            <person name="Hori C."/>
            <person name="Igarashi K."/>
            <person name="Jurgens J.A."/>
            <person name="Kallen N."/>
            <person name="Kersten P."/>
            <person name="Kohler A."/>
            <person name="Kuees U."/>
            <person name="Kumar T.K.A."/>
            <person name="Kuo A."/>
            <person name="LaButti K."/>
            <person name="Larrondo L.F."/>
            <person name="Lindquist E."/>
            <person name="Ling A."/>
            <person name="Lombard V."/>
            <person name="Lucas S."/>
            <person name="Lundell T."/>
            <person name="Martin R."/>
            <person name="McLaughlin D.J."/>
            <person name="Morgenstern I."/>
            <person name="Morin E."/>
            <person name="Murat C."/>
            <person name="Nagy L.G."/>
            <person name="Nolan M."/>
            <person name="Ohm R.A."/>
            <person name="Patyshakuliyeva A."/>
            <person name="Rokas A."/>
            <person name="Ruiz-Duenas F.J."/>
            <person name="Sabat G."/>
            <person name="Salamov A."/>
            <person name="Samejima M."/>
            <person name="Schmutz J."/>
            <person name="Slot J.C."/>
            <person name="St John F."/>
            <person name="Stenlid J."/>
            <person name="Sun H."/>
            <person name="Sun S."/>
            <person name="Syed K."/>
            <person name="Tsang A."/>
            <person name="Wiebenga A."/>
            <person name="Young D."/>
            <person name="Pisabarro A."/>
            <person name="Eastwood D.C."/>
            <person name="Martin F."/>
            <person name="Cullen D."/>
            <person name="Grigoriev I.V."/>
            <person name="Hibbett D.S."/>
        </authorList>
    </citation>
    <scope>NUCLEOTIDE SEQUENCE [LARGE SCALE GENOMIC DNA]</scope>
    <source>
        <strain evidence="2 3">LYAD-421 SS1</strain>
    </source>
</reference>
<dbReference type="EMBL" id="JH719477">
    <property type="protein sequence ID" value="EJF56273.1"/>
    <property type="molecule type" value="Genomic_DNA"/>
</dbReference>
<feature type="transmembrane region" description="Helical" evidence="1">
    <location>
        <begin position="161"/>
        <end position="184"/>
    </location>
</feature>
<feature type="transmembrane region" description="Helical" evidence="1">
    <location>
        <begin position="122"/>
        <end position="145"/>
    </location>
</feature>
<feature type="transmembrane region" description="Helical" evidence="1">
    <location>
        <begin position="46"/>
        <end position="71"/>
    </location>
</feature>
<dbReference type="GeneID" id="18838287"/>
<sequence length="202" mass="23172">MSLVPTLGVLLVGDLCSVALYGLTTLQTYLYFNSSWITDTWKLKSFVFFIWLLETVHTFLICAYIFRALVLEQCNPSSQLLTRVSDDVTTLITQTVIIFSIHLFYIRRLFILSERMNRRFHLLIIGGITLLASCHFVLGIVVMVLEFKYPKFSEFHRIMDYYAASLAVAAACDVTIAVFIWLILKSRQSSMKNTNTLQCLTI</sequence>
<dbReference type="AlphaFoldDB" id="R7SKA1"/>
<evidence type="ECO:0000313" key="2">
    <source>
        <dbReference type="EMBL" id="EJF56273.1"/>
    </source>
</evidence>
<proteinExistence type="predicted"/>